<dbReference type="Gene3D" id="2.60.40.10">
    <property type="entry name" value="Immunoglobulins"/>
    <property type="match status" value="9"/>
</dbReference>
<feature type="domain" description="Ig-like" evidence="2">
    <location>
        <begin position="865"/>
        <end position="960"/>
    </location>
</feature>
<dbReference type="InterPro" id="IPR007110">
    <property type="entry name" value="Ig-like_dom"/>
</dbReference>
<proteinExistence type="predicted"/>
<dbReference type="Proteomes" id="UP000507470">
    <property type="component" value="Unassembled WGS sequence"/>
</dbReference>
<reference evidence="4 5" key="1">
    <citation type="submission" date="2020-06" db="EMBL/GenBank/DDBJ databases">
        <authorList>
            <person name="Li R."/>
            <person name="Bekaert M."/>
        </authorList>
    </citation>
    <scope>NUCLEOTIDE SEQUENCE [LARGE SCALE GENOMIC DNA]</scope>
    <source>
        <strain evidence="5">wild</strain>
    </source>
</reference>
<dbReference type="Gene3D" id="3.30.420.10">
    <property type="entry name" value="Ribonuclease H-like superfamily/Ribonuclease H"/>
    <property type="match status" value="1"/>
</dbReference>
<dbReference type="InterPro" id="IPR012337">
    <property type="entry name" value="RNaseH-like_sf"/>
</dbReference>
<dbReference type="PANTHER" id="PTHR46013">
    <property type="entry name" value="VASCULAR CELL ADHESION MOLECULE 1"/>
    <property type="match status" value="1"/>
</dbReference>
<feature type="chain" id="PRO_5026893714" description="HMCN" evidence="1">
    <location>
        <begin position="24"/>
        <end position="1201"/>
    </location>
</feature>
<keyword evidence="5" id="KW-1185">Reference proteome</keyword>
<dbReference type="SMART" id="SM00409">
    <property type="entry name" value="IG"/>
    <property type="match status" value="9"/>
</dbReference>
<gene>
    <name evidence="4" type="ORF">MCOR_37501</name>
</gene>
<accession>A0A6J8D6C4</accession>
<feature type="domain" description="Ig-like" evidence="2">
    <location>
        <begin position="137"/>
        <end position="231"/>
    </location>
</feature>
<organism evidence="4 5">
    <name type="scientific">Mytilus coruscus</name>
    <name type="common">Sea mussel</name>
    <dbReference type="NCBI Taxonomy" id="42192"/>
    <lineage>
        <taxon>Eukaryota</taxon>
        <taxon>Metazoa</taxon>
        <taxon>Spiralia</taxon>
        <taxon>Lophotrochozoa</taxon>
        <taxon>Mollusca</taxon>
        <taxon>Bivalvia</taxon>
        <taxon>Autobranchia</taxon>
        <taxon>Pteriomorphia</taxon>
        <taxon>Mytilida</taxon>
        <taxon>Mytiloidea</taxon>
        <taxon>Mytilidae</taxon>
        <taxon>Mytilinae</taxon>
        <taxon>Mytilus</taxon>
    </lineage>
</organism>
<name>A0A6J8D6C4_MYTCO</name>
<dbReference type="InterPro" id="IPR003599">
    <property type="entry name" value="Ig_sub"/>
</dbReference>
<dbReference type="InterPro" id="IPR036179">
    <property type="entry name" value="Ig-like_dom_sf"/>
</dbReference>
<dbReference type="Pfam" id="PF00665">
    <property type="entry name" value="rve"/>
    <property type="match status" value="1"/>
</dbReference>
<dbReference type="EMBL" id="CACVKT020006799">
    <property type="protein sequence ID" value="CAC5403625.1"/>
    <property type="molecule type" value="Genomic_DNA"/>
</dbReference>
<dbReference type="InterPro" id="IPR003598">
    <property type="entry name" value="Ig_sub2"/>
</dbReference>
<feature type="domain" description="Integrase catalytic" evidence="3">
    <location>
        <begin position="1099"/>
        <end position="1201"/>
    </location>
</feature>
<feature type="domain" description="Ig-like" evidence="2">
    <location>
        <begin position="665"/>
        <end position="759"/>
    </location>
</feature>
<feature type="domain" description="Ig-like" evidence="2">
    <location>
        <begin position="455"/>
        <end position="545"/>
    </location>
</feature>
<dbReference type="SUPFAM" id="SSF53098">
    <property type="entry name" value="Ribonuclease H-like"/>
    <property type="match status" value="1"/>
</dbReference>
<dbReference type="GO" id="GO:0015074">
    <property type="term" value="P:DNA integration"/>
    <property type="evidence" value="ECO:0007669"/>
    <property type="project" value="InterPro"/>
</dbReference>
<feature type="domain" description="Ig-like" evidence="2">
    <location>
        <begin position="578"/>
        <end position="659"/>
    </location>
</feature>
<dbReference type="SMART" id="SM00408">
    <property type="entry name" value="IGc2"/>
    <property type="match status" value="9"/>
</dbReference>
<evidence type="ECO:0000259" key="3">
    <source>
        <dbReference type="PROSITE" id="PS50994"/>
    </source>
</evidence>
<dbReference type="InterPro" id="IPR013106">
    <property type="entry name" value="Ig_V-set"/>
</dbReference>
<dbReference type="PROSITE" id="PS50994">
    <property type="entry name" value="INTEGRASE"/>
    <property type="match status" value="1"/>
</dbReference>
<keyword evidence="1" id="KW-0732">Signal</keyword>
<feature type="domain" description="Ig-like" evidence="2">
    <location>
        <begin position="351"/>
        <end position="443"/>
    </location>
</feature>
<dbReference type="Pfam" id="PF07686">
    <property type="entry name" value="V-set"/>
    <property type="match status" value="1"/>
</dbReference>
<feature type="domain" description="Ig-like" evidence="2">
    <location>
        <begin position="237"/>
        <end position="331"/>
    </location>
</feature>
<dbReference type="InterPro" id="IPR013783">
    <property type="entry name" value="Ig-like_fold"/>
</dbReference>
<dbReference type="InterPro" id="IPR013151">
    <property type="entry name" value="Immunoglobulin_dom"/>
</dbReference>
<evidence type="ECO:0000313" key="5">
    <source>
        <dbReference type="Proteomes" id="UP000507470"/>
    </source>
</evidence>
<sequence>MSSNCSIPKTILLILAGGILVNSSILNYTEVYGSQATLRCSVTYETIFGPVDVYWNKYNKSGNGSSEHSAWYGNDHLTFHNYSVAFPEKDDFTMNHYSLTITSLSFNDDGWYICVARDQFSFGYSPFIDLTISGGVPNVTIPNLNYSSGHGYYLKLECNIESTPNHTDVYWQKLSNGTITNITSSSPGFYCSMISFPSLAISPVSPDDARQYTCFAVNPVGTGKSQPTTLKVLGGIPNVTIPNLNYSIGSGRHLVLECIIASTPDYYDVYWQKLSNGTVTNITSSSLGFDGAADTSPSLNITQVSTDDAGQYTCFAVNIVGIGSSQVTTLTVLGGDILVNSSKTNYIEVYGTQVTLHCSVTSETKFGPVHVTWFKFNDSDIRIPVQPPYYGYDHVTLSNHSVTIQENDGFKMDHFFLEIRSLTFKDDGPYICSATNQFSLGLSPYIDLKIIGDIPYVHLEPGPYNATYGSNITLKCNITFVPIHFNVYWESVSNGVTTTWHQEEKHTDAVALLDLDNASSSDTGQYICHAENVLGTGKSKPVNVTIYGEQQYTRDINNWVTYVDETIFRHFVFESVQNSLTITSSVRTTDLNPVSDVYWQYNNNGVITKISKETDGINGSTIKIPSLTILNVTSSESGTYTCFATNDIETGQSRPINVIITGGVPNVIVRKTNYTVGYGETVTMFCNITSNPIVTNVYWEKEFNGTTIVINNLTTGIQGISIDAPSMTIVTTTTSDIGYYRCIATNDVGTGCSETTRLEVIGELPSISIATRLLTVNYGEKVHILCVVTSNPPPTQVYWEKEFNDIKKVIHNGTINTEGITVANPSLILLHATDSDEGLYKCFAVNEFGRDSSSSVELNVVGGRPEVDAPSITHITGIGYTITLTCSIRNAFPAVSKVYWERSIRGAITRLSSVSIGIMGVTVDNPSLIIPSAMESMTGEYTCFAVNSVGTGSSFPATLTVKAEVTSENDSDDQDDEEDNTDTLVNGIIGAVSALAGIGSVVVGYWAYTHSKKPDNSGKQINRITIDGKIVLPWEELDKCIEKFYTLSKADGSRKLYHQIKEHYFGIGEPMIQRYISNNDLQRQKRPLFSNKAPFIPVDAKQPMERHQVDLVDMRKLIVEKDDVSYKYILSTMDVFTRFVCLRPLSAKSSEKVAVKLREIYAEFGNPKILKSDQGSEFKGVVTRLCKDMNIKLIYSSSYHP</sequence>
<evidence type="ECO:0000313" key="4">
    <source>
        <dbReference type="EMBL" id="CAC5403625.1"/>
    </source>
</evidence>
<dbReference type="InterPro" id="IPR036397">
    <property type="entry name" value="RNaseH_sf"/>
</dbReference>
<dbReference type="CDD" id="cd00096">
    <property type="entry name" value="Ig"/>
    <property type="match status" value="6"/>
</dbReference>
<dbReference type="OrthoDB" id="10031887at2759"/>
<feature type="domain" description="Ig-like" evidence="2">
    <location>
        <begin position="765"/>
        <end position="859"/>
    </location>
</feature>
<feature type="domain" description="Ig-like" evidence="2">
    <location>
        <begin position="8"/>
        <end position="133"/>
    </location>
</feature>
<feature type="signal peptide" evidence="1">
    <location>
        <begin position="1"/>
        <end position="23"/>
    </location>
</feature>
<evidence type="ECO:0000256" key="1">
    <source>
        <dbReference type="SAM" id="SignalP"/>
    </source>
</evidence>
<dbReference type="GO" id="GO:0003676">
    <property type="term" value="F:nucleic acid binding"/>
    <property type="evidence" value="ECO:0007669"/>
    <property type="project" value="InterPro"/>
</dbReference>
<dbReference type="PANTHER" id="PTHR46013:SF7">
    <property type="entry name" value="IG-LIKE DOMAIN-CONTAINING PROTEIN"/>
    <property type="match status" value="1"/>
</dbReference>
<dbReference type="InterPro" id="IPR001584">
    <property type="entry name" value="Integrase_cat-core"/>
</dbReference>
<dbReference type="Pfam" id="PF13927">
    <property type="entry name" value="Ig_3"/>
    <property type="match status" value="5"/>
</dbReference>
<evidence type="ECO:0008006" key="6">
    <source>
        <dbReference type="Google" id="ProtNLM"/>
    </source>
</evidence>
<dbReference type="AlphaFoldDB" id="A0A6J8D6C4"/>
<dbReference type="PROSITE" id="PS50835">
    <property type="entry name" value="IG_LIKE"/>
    <property type="match status" value="9"/>
</dbReference>
<evidence type="ECO:0000259" key="2">
    <source>
        <dbReference type="PROSITE" id="PS50835"/>
    </source>
</evidence>
<protein>
    <recommendedName>
        <fullName evidence="6">HMCN</fullName>
    </recommendedName>
</protein>
<dbReference type="Pfam" id="PF00047">
    <property type="entry name" value="ig"/>
    <property type="match status" value="1"/>
</dbReference>
<dbReference type="SUPFAM" id="SSF48726">
    <property type="entry name" value="Immunoglobulin"/>
    <property type="match status" value="9"/>
</dbReference>